<proteinExistence type="predicted"/>
<dbReference type="Proteomes" id="UP000700732">
    <property type="component" value="Unassembled WGS sequence"/>
</dbReference>
<protein>
    <submittedName>
        <fullName evidence="1">Uncharacterized protein</fullName>
    </submittedName>
</protein>
<organism evidence="1 2">
    <name type="scientific">Spirosoma utsteinense</name>
    <dbReference type="NCBI Taxonomy" id="2585773"/>
    <lineage>
        <taxon>Bacteria</taxon>
        <taxon>Pseudomonadati</taxon>
        <taxon>Bacteroidota</taxon>
        <taxon>Cytophagia</taxon>
        <taxon>Cytophagales</taxon>
        <taxon>Cytophagaceae</taxon>
        <taxon>Spirosoma</taxon>
    </lineage>
</organism>
<evidence type="ECO:0000313" key="2">
    <source>
        <dbReference type="Proteomes" id="UP000700732"/>
    </source>
</evidence>
<dbReference type="EMBL" id="VFIA01000011">
    <property type="protein sequence ID" value="MBC3791713.1"/>
    <property type="molecule type" value="Genomic_DNA"/>
</dbReference>
<accession>A0ABR6W6D4</accession>
<comment type="caution">
    <text evidence="1">The sequence shown here is derived from an EMBL/GenBank/DDBJ whole genome shotgun (WGS) entry which is preliminary data.</text>
</comment>
<gene>
    <name evidence="1" type="ORF">FH603_2221</name>
</gene>
<name>A0ABR6W6D4_9BACT</name>
<keyword evidence="2" id="KW-1185">Reference proteome</keyword>
<evidence type="ECO:0000313" key="1">
    <source>
        <dbReference type="EMBL" id="MBC3791713.1"/>
    </source>
</evidence>
<sequence length="58" mass="6571">MMSLLYYPVTRESNQVGAGSEGLFVSIWSVAAYNPAVFRTWSSQIARPVQFQWVSLSR</sequence>
<reference evidence="1 2" key="1">
    <citation type="submission" date="2019-06" db="EMBL/GenBank/DDBJ databases">
        <title>Spirosoma utsteinense sp. nov. isolated from Antarctic ice-free soils.</title>
        <authorList>
            <person name="Tahon G."/>
        </authorList>
    </citation>
    <scope>NUCLEOTIDE SEQUENCE [LARGE SCALE GENOMIC DNA]</scope>
    <source>
        <strain evidence="1 2">LMG 31447</strain>
    </source>
</reference>